<organism evidence="2 3">
    <name type="scientific">Bradyrhizobium canariense</name>
    <dbReference type="NCBI Taxonomy" id="255045"/>
    <lineage>
        <taxon>Bacteria</taxon>
        <taxon>Pseudomonadati</taxon>
        <taxon>Pseudomonadota</taxon>
        <taxon>Alphaproteobacteria</taxon>
        <taxon>Hyphomicrobiales</taxon>
        <taxon>Nitrobacteraceae</taxon>
        <taxon>Bradyrhizobium</taxon>
    </lineage>
</organism>
<name>A0A1X3G6E6_9BRAD</name>
<dbReference type="RefSeq" id="WP_085357321.1">
    <property type="nucleotide sequence ID" value="NZ_NAFD01000135.1"/>
</dbReference>
<dbReference type="Proteomes" id="UP000193553">
    <property type="component" value="Unassembled WGS sequence"/>
</dbReference>
<comment type="caution">
    <text evidence="2">The sequence shown here is derived from an EMBL/GenBank/DDBJ whole genome shotgun (WGS) entry which is preliminary data.</text>
</comment>
<evidence type="ECO:0000256" key="1">
    <source>
        <dbReference type="SAM" id="MobiDB-lite"/>
    </source>
</evidence>
<evidence type="ECO:0000313" key="2">
    <source>
        <dbReference type="EMBL" id="OSJ18652.1"/>
    </source>
</evidence>
<dbReference type="Gene3D" id="3.30.160.140">
    <property type="entry name" value="Shew3726-like"/>
    <property type="match status" value="1"/>
</dbReference>
<dbReference type="EMBL" id="NAFI01000126">
    <property type="protein sequence ID" value="OSJ18652.1"/>
    <property type="molecule type" value="Genomic_DNA"/>
</dbReference>
<proteinExistence type="predicted"/>
<dbReference type="Pfam" id="PF07369">
    <property type="entry name" value="DUF1488"/>
    <property type="match status" value="1"/>
</dbReference>
<feature type="region of interest" description="Disordered" evidence="1">
    <location>
        <begin position="55"/>
        <end position="78"/>
    </location>
</feature>
<reference evidence="2 3" key="1">
    <citation type="submission" date="2017-03" db="EMBL/GenBank/DDBJ databases">
        <title>Whole genome sequences of fourteen strains of Bradyrhizobium canariense and one strain of Bradyrhizobium japonicum isolated from Lupinus (Papilionoideae: Genisteae) species in Algeria.</title>
        <authorList>
            <person name="Crovadore J."/>
            <person name="Chekireb D."/>
            <person name="Brachmann A."/>
            <person name="Chablais R."/>
            <person name="Cochard B."/>
            <person name="Lefort F."/>
        </authorList>
    </citation>
    <scope>NUCLEOTIDE SEQUENCE [LARGE SCALE GENOMIC DNA]</scope>
    <source>
        <strain evidence="2 3">UBMA195</strain>
    </source>
</reference>
<protein>
    <recommendedName>
        <fullName evidence="4">DUF1488 domain-containing protein</fullName>
    </recommendedName>
</protein>
<dbReference type="SUPFAM" id="SSF160272">
    <property type="entry name" value="Shew3726-like"/>
    <property type="match status" value="1"/>
</dbReference>
<dbReference type="OrthoDB" id="8239946at2"/>
<accession>A0A1X3G6E6</accession>
<evidence type="ECO:0000313" key="3">
    <source>
        <dbReference type="Proteomes" id="UP000193553"/>
    </source>
</evidence>
<dbReference type="InterPro" id="IPR009962">
    <property type="entry name" value="DUF1488"/>
</dbReference>
<gene>
    <name evidence="2" type="ORF">BSZ18_01755</name>
</gene>
<sequence length="78" mass="8892">MPRTNEALFLAMFAGDIRIDCRVEIAALRDRAAEDGSSPNDAIETFKRHRSTIERIASEQYDNDATMPVMRTHQLTPR</sequence>
<evidence type="ECO:0008006" key="4">
    <source>
        <dbReference type="Google" id="ProtNLM"/>
    </source>
</evidence>
<dbReference type="InterPro" id="IPR036692">
    <property type="entry name" value="Shew3726-like_sf"/>
</dbReference>
<dbReference type="AlphaFoldDB" id="A0A1X3G6E6"/>